<keyword evidence="3" id="KW-0812">Transmembrane</keyword>
<dbReference type="Proteomes" id="UP000645555">
    <property type="component" value="Unassembled WGS sequence"/>
</dbReference>
<name>A0A918NV94_9ACTN</name>
<feature type="compositionally biased region" description="Pro residues" evidence="2">
    <location>
        <begin position="26"/>
        <end position="38"/>
    </location>
</feature>
<gene>
    <name evidence="5" type="ORF">GCM10010515_76810</name>
</gene>
<evidence type="ECO:0000259" key="4">
    <source>
        <dbReference type="Pfam" id="PF11611"/>
    </source>
</evidence>
<proteinExistence type="predicted"/>
<comment type="caution">
    <text evidence="5">The sequence shown here is derived from an EMBL/GenBank/DDBJ whole genome shotgun (WGS) entry which is preliminary data.</text>
</comment>
<feature type="transmembrane region" description="Helical" evidence="3">
    <location>
        <begin position="45"/>
        <end position="64"/>
    </location>
</feature>
<dbReference type="Pfam" id="PF11611">
    <property type="entry name" value="DUF4352"/>
    <property type="match status" value="1"/>
</dbReference>
<evidence type="ECO:0000313" key="5">
    <source>
        <dbReference type="EMBL" id="GGX99259.1"/>
    </source>
</evidence>
<dbReference type="Gene3D" id="2.60.40.1240">
    <property type="match status" value="1"/>
</dbReference>
<accession>A0A918NV94</accession>
<reference evidence="5" key="2">
    <citation type="submission" date="2020-09" db="EMBL/GenBank/DDBJ databases">
        <authorList>
            <person name="Sun Q."/>
            <person name="Ohkuma M."/>
        </authorList>
    </citation>
    <scope>NUCLEOTIDE SEQUENCE</scope>
    <source>
        <strain evidence="5">JCM 4956</strain>
    </source>
</reference>
<evidence type="ECO:0000256" key="1">
    <source>
        <dbReference type="ARBA" id="ARBA00022729"/>
    </source>
</evidence>
<evidence type="ECO:0000313" key="6">
    <source>
        <dbReference type="Proteomes" id="UP000645555"/>
    </source>
</evidence>
<evidence type="ECO:0000256" key="3">
    <source>
        <dbReference type="SAM" id="Phobius"/>
    </source>
</evidence>
<dbReference type="InterPro" id="IPR029051">
    <property type="entry name" value="DUF4352"/>
</dbReference>
<dbReference type="RefSeq" id="WP_190040290.1">
    <property type="nucleotide sequence ID" value="NZ_BMWD01000057.1"/>
</dbReference>
<reference evidence="5" key="1">
    <citation type="journal article" date="2014" name="Int. J. Syst. Evol. Microbiol.">
        <title>Complete genome sequence of Corynebacterium casei LMG S-19264T (=DSM 44701T), isolated from a smear-ripened cheese.</title>
        <authorList>
            <consortium name="US DOE Joint Genome Institute (JGI-PGF)"/>
            <person name="Walter F."/>
            <person name="Albersmeier A."/>
            <person name="Kalinowski J."/>
            <person name="Ruckert C."/>
        </authorList>
    </citation>
    <scope>NUCLEOTIDE SEQUENCE</scope>
    <source>
        <strain evidence="5">JCM 4956</strain>
    </source>
</reference>
<keyword evidence="3" id="KW-0472">Membrane</keyword>
<feature type="compositionally biased region" description="Low complexity" evidence="2">
    <location>
        <begin position="1"/>
        <end position="25"/>
    </location>
</feature>
<dbReference type="EMBL" id="BMWD01000057">
    <property type="protein sequence ID" value="GGX99259.1"/>
    <property type="molecule type" value="Genomic_DNA"/>
</dbReference>
<dbReference type="InterPro" id="IPR029050">
    <property type="entry name" value="Immunoprotect_excell_Ig-like"/>
</dbReference>
<keyword evidence="3" id="KW-1133">Transmembrane helix</keyword>
<dbReference type="AlphaFoldDB" id="A0A918NV94"/>
<organism evidence="5 6">
    <name type="scientific">Streptomyces fructofermentans</name>
    <dbReference type="NCBI Taxonomy" id="152141"/>
    <lineage>
        <taxon>Bacteria</taxon>
        <taxon>Bacillati</taxon>
        <taxon>Actinomycetota</taxon>
        <taxon>Actinomycetes</taxon>
        <taxon>Kitasatosporales</taxon>
        <taxon>Streptomycetaceae</taxon>
        <taxon>Streptomyces</taxon>
    </lineage>
</organism>
<keyword evidence="1" id="KW-0732">Signal</keyword>
<feature type="region of interest" description="Disordered" evidence="2">
    <location>
        <begin position="1"/>
        <end position="44"/>
    </location>
</feature>
<keyword evidence="6" id="KW-1185">Reference proteome</keyword>
<evidence type="ECO:0000256" key="2">
    <source>
        <dbReference type="SAM" id="MobiDB-lite"/>
    </source>
</evidence>
<feature type="domain" description="DUF4352" evidence="4">
    <location>
        <begin position="121"/>
        <end position="184"/>
    </location>
</feature>
<feature type="region of interest" description="Disordered" evidence="2">
    <location>
        <begin position="67"/>
        <end position="105"/>
    </location>
</feature>
<sequence length="211" mass="21521">MSQQHPQWGQPPQHHQQQPPAWGAPQGPPPGWGGPPPRPPKKNHAGVIVGVGVAVVALIAFIAASAQDDAATSDDAGTSISSDVGTDDAPAAAEPEESAAAPAAPVKVTAKRTAFTPGILADGTAYTSVSVTIRNGSDEPISINPLYITITDTDGTKHTAELGADTNQLDTVDLEPGENVTGVVTGKGRFTAKYVTYTDGLLGDSVRGNVS</sequence>
<protein>
    <recommendedName>
        <fullName evidence="4">DUF4352 domain-containing protein</fullName>
    </recommendedName>
</protein>